<comment type="subcellular location">
    <subcellularLocation>
        <location evidence="1">Cell membrane</location>
        <topology evidence="1">Multi-pass membrane protein</topology>
    </subcellularLocation>
</comment>
<evidence type="ECO:0000256" key="6">
    <source>
        <dbReference type="SAM" id="Phobius"/>
    </source>
</evidence>
<feature type="domain" description="Prepilin type IV endopeptidase peptidase" evidence="7">
    <location>
        <begin position="13"/>
        <end position="116"/>
    </location>
</feature>
<protein>
    <submittedName>
        <fullName evidence="8">Peptidase</fullName>
    </submittedName>
</protein>
<sequence length="174" mass="18439">MELEMINATILVVFPFSLALAALSDLLTMTIPNRVSLVLLVSFFFVAPLAGLDLAQLGLHTVAAGLIFAVSFALFAANVMGGGDAKLLTASAAWFGFNESLVTFLVYVSFFGGFLTLIVLLLRSKENLILAARIPVPRLLLTAKKIPYGIAIALGGFAAYPSSPLMQLAFAQLS</sequence>
<accession>A0AAW9TVC8</accession>
<dbReference type="RefSeq" id="WP_010968379.1">
    <property type="nucleotide sequence ID" value="NZ_BJNJ01000120.1"/>
</dbReference>
<dbReference type="Gene3D" id="1.20.120.1220">
    <property type="match status" value="1"/>
</dbReference>
<evidence type="ECO:0000313" key="9">
    <source>
        <dbReference type="Proteomes" id="UP000429484"/>
    </source>
</evidence>
<dbReference type="InterPro" id="IPR052218">
    <property type="entry name" value="Preflagellin_Peptidase"/>
</dbReference>
<dbReference type="GO" id="GO:0005886">
    <property type="term" value="C:plasma membrane"/>
    <property type="evidence" value="ECO:0007669"/>
    <property type="project" value="UniProtKB-SubCell"/>
</dbReference>
<keyword evidence="3 6" id="KW-0812">Transmembrane</keyword>
<reference evidence="8 9" key="1">
    <citation type="journal article" date="2013" name="Genome Biol.">
        <title>Comparative genomics of the core and accessory genomes of 48 Sinorhizobium strains comprising five genospecies.</title>
        <authorList>
            <person name="Sugawara M."/>
            <person name="Epstein B."/>
            <person name="Badgley B.D."/>
            <person name="Unno T."/>
            <person name="Xu L."/>
            <person name="Reese J."/>
            <person name="Gyaneshwar P."/>
            <person name="Denny R."/>
            <person name="Mudge J."/>
            <person name="Bharti A.K."/>
            <person name="Farmer A.D."/>
            <person name="May G.D."/>
            <person name="Woodward J.E."/>
            <person name="Medigue C."/>
            <person name="Vallenet D."/>
            <person name="Lajus A."/>
            <person name="Rouy Z."/>
            <person name="Martinez-Vaz B."/>
            <person name="Tiffin P."/>
            <person name="Young N.D."/>
            <person name="Sadowsky M.J."/>
        </authorList>
    </citation>
    <scope>NUCLEOTIDE SEQUENCE [LARGE SCALE GENOMIC DNA]</scope>
    <source>
        <strain evidence="8 9">N6B1</strain>
    </source>
</reference>
<dbReference type="EMBL" id="WISR01000219">
    <property type="protein sequence ID" value="MQW36368.1"/>
    <property type="molecule type" value="Genomic_DNA"/>
</dbReference>
<dbReference type="PANTHER" id="PTHR36506:SF1">
    <property type="entry name" value="PREFLAGELLIN PEPTIDASE"/>
    <property type="match status" value="1"/>
</dbReference>
<organism evidence="8 9">
    <name type="scientific">Rhizobium meliloti</name>
    <name type="common">Ensifer meliloti</name>
    <name type="synonym">Sinorhizobium meliloti</name>
    <dbReference type="NCBI Taxonomy" id="382"/>
    <lineage>
        <taxon>Bacteria</taxon>
        <taxon>Pseudomonadati</taxon>
        <taxon>Pseudomonadota</taxon>
        <taxon>Alphaproteobacteria</taxon>
        <taxon>Hyphomicrobiales</taxon>
        <taxon>Rhizobiaceae</taxon>
        <taxon>Sinorhizobium/Ensifer group</taxon>
        <taxon>Sinorhizobium</taxon>
    </lineage>
</organism>
<evidence type="ECO:0000256" key="3">
    <source>
        <dbReference type="ARBA" id="ARBA00022692"/>
    </source>
</evidence>
<feature type="transmembrane region" description="Helical" evidence="6">
    <location>
        <begin position="101"/>
        <end position="122"/>
    </location>
</feature>
<gene>
    <name evidence="8" type="ORF">GHK53_27255</name>
</gene>
<feature type="transmembrane region" description="Helical" evidence="6">
    <location>
        <begin position="37"/>
        <end position="55"/>
    </location>
</feature>
<dbReference type="GO" id="GO:0004190">
    <property type="term" value="F:aspartic-type endopeptidase activity"/>
    <property type="evidence" value="ECO:0007669"/>
    <property type="project" value="InterPro"/>
</dbReference>
<keyword evidence="5 6" id="KW-0472">Membrane</keyword>
<dbReference type="Pfam" id="PF01478">
    <property type="entry name" value="Peptidase_A24"/>
    <property type="match status" value="1"/>
</dbReference>
<proteinExistence type="predicted"/>
<dbReference type="AlphaFoldDB" id="A0AAW9TVC8"/>
<evidence type="ECO:0000256" key="2">
    <source>
        <dbReference type="ARBA" id="ARBA00022475"/>
    </source>
</evidence>
<evidence type="ECO:0000256" key="5">
    <source>
        <dbReference type="ARBA" id="ARBA00023136"/>
    </source>
</evidence>
<name>A0AAW9TVC8_RHIML</name>
<feature type="transmembrane region" description="Helical" evidence="6">
    <location>
        <begin position="62"/>
        <end position="81"/>
    </location>
</feature>
<comment type="caution">
    <text evidence="8">The sequence shown here is derived from an EMBL/GenBank/DDBJ whole genome shotgun (WGS) entry which is preliminary data.</text>
</comment>
<keyword evidence="2" id="KW-1003">Cell membrane</keyword>
<keyword evidence="4 6" id="KW-1133">Transmembrane helix</keyword>
<evidence type="ECO:0000256" key="1">
    <source>
        <dbReference type="ARBA" id="ARBA00004651"/>
    </source>
</evidence>
<evidence type="ECO:0000256" key="4">
    <source>
        <dbReference type="ARBA" id="ARBA00022989"/>
    </source>
</evidence>
<dbReference type="InterPro" id="IPR000045">
    <property type="entry name" value="Prepilin_IV_endopep_pep"/>
</dbReference>
<dbReference type="PANTHER" id="PTHR36506">
    <property type="entry name" value="PREFLAGELLIN PEPTIDASE"/>
    <property type="match status" value="1"/>
</dbReference>
<evidence type="ECO:0000259" key="7">
    <source>
        <dbReference type="Pfam" id="PF01478"/>
    </source>
</evidence>
<dbReference type="Proteomes" id="UP000429484">
    <property type="component" value="Unassembled WGS sequence"/>
</dbReference>
<dbReference type="KEGG" id="smer:DU99_00730"/>
<evidence type="ECO:0000313" key="8">
    <source>
        <dbReference type="EMBL" id="MQW36368.1"/>
    </source>
</evidence>